<keyword evidence="1 3" id="KW-0853">WD repeat</keyword>
<feature type="region of interest" description="Disordered" evidence="4">
    <location>
        <begin position="421"/>
        <end position="480"/>
    </location>
</feature>
<protein>
    <recommendedName>
        <fullName evidence="7">WD40 repeat-like protein</fullName>
    </recommendedName>
</protein>
<evidence type="ECO:0000256" key="2">
    <source>
        <dbReference type="ARBA" id="ARBA00022737"/>
    </source>
</evidence>
<dbReference type="InterPro" id="IPR001680">
    <property type="entry name" value="WD40_rpt"/>
</dbReference>
<evidence type="ECO:0000256" key="4">
    <source>
        <dbReference type="SAM" id="MobiDB-lite"/>
    </source>
</evidence>
<feature type="region of interest" description="Disordered" evidence="4">
    <location>
        <begin position="1"/>
        <end position="83"/>
    </location>
</feature>
<dbReference type="Pfam" id="PF00400">
    <property type="entry name" value="WD40"/>
    <property type="match status" value="3"/>
</dbReference>
<dbReference type="InterPro" id="IPR051959">
    <property type="entry name" value="PAK1-Kinase_Regulator"/>
</dbReference>
<dbReference type="InterPro" id="IPR019775">
    <property type="entry name" value="WD40_repeat_CS"/>
</dbReference>
<feature type="compositionally biased region" description="Acidic residues" evidence="4">
    <location>
        <begin position="437"/>
        <end position="480"/>
    </location>
</feature>
<feature type="repeat" description="WD" evidence="3">
    <location>
        <begin position="204"/>
        <end position="245"/>
    </location>
</feature>
<name>A0AAW0G4N5_9APHY</name>
<dbReference type="SMART" id="SM00320">
    <property type="entry name" value="WD40"/>
    <property type="match status" value="5"/>
</dbReference>
<dbReference type="PROSITE" id="PS50082">
    <property type="entry name" value="WD_REPEATS_2"/>
    <property type="match status" value="2"/>
</dbReference>
<feature type="repeat" description="WD" evidence="3">
    <location>
        <begin position="120"/>
        <end position="162"/>
    </location>
</feature>
<reference evidence="5 6" key="1">
    <citation type="submission" date="2022-09" db="EMBL/GenBank/DDBJ databases">
        <authorList>
            <person name="Palmer J.M."/>
        </authorList>
    </citation>
    <scope>NUCLEOTIDE SEQUENCE [LARGE SCALE GENOMIC DNA]</scope>
    <source>
        <strain evidence="5 6">DSM 7382</strain>
    </source>
</reference>
<evidence type="ECO:0000313" key="6">
    <source>
        <dbReference type="Proteomes" id="UP001385951"/>
    </source>
</evidence>
<evidence type="ECO:0000256" key="1">
    <source>
        <dbReference type="ARBA" id="ARBA00022574"/>
    </source>
</evidence>
<feature type="compositionally biased region" description="Polar residues" evidence="4">
    <location>
        <begin position="72"/>
        <end position="83"/>
    </location>
</feature>
<organism evidence="5 6">
    <name type="scientific">Cerrena zonata</name>
    <dbReference type="NCBI Taxonomy" id="2478898"/>
    <lineage>
        <taxon>Eukaryota</taxon>
        <taxon>Fungi</taxon>
        <taxon>Dikarya</taxon>
        <taxon>Basidiomycota</taxon>
        <taxon>Agaricomycotina</taxon>
        <taxon>Agaricomycetes</taxon>
        <taxon>Polyporales</taxon>
        <taxon>Cerrenaceae</taxon>
        <taxon>Cerrena</taxon>
    </lineage>
</organism>
<feature type="region of interest" description="Disordered" evidence="4">
    <location>
        <begin position="382"/>
        <end position="403"/>
    </location>
</feature>
<comment type="caution">
    <text evidence="5">The sequence shown here is derived from an EMBL/GenBank/DDBJ whole genome shotgun (WGS) entry which is preliminary data.</text>
</comment>
<dbReference type="Proteomes" id="UP001385951">
    <property type="component" value="Unassembled WGS sequence"/>
</dbReference>
<dbReference type="SUPFAM" id="SSF50978">
    <property type="entry name" value="WD40 repeat-like"/>
    <property type="match status" value="1"/>
</dbReference>
<evidence type="ECO:0000256" key="3">
    <source>
        <dbReference type="PROSITE-ProRule" id="PRU00221"/>
    </source>
</evidence>
<dbReference type="PANTHER" id="PTHR44675:SF1">
    <property type="entry name" value="P21-ACTIVATED PROTEIN KINASE-INTERACTING PROTEIN 1"/>
    <property type="match status" value="1"/>
</dbReference>
<proteinExistence type="predicted"/>
<dbReference type="EMBL" id="JASBNA010000017">
    <property type="protein sequence ID" value="KAK7686314.1"/>
    <property type="molecule type" value="Genomic_DNA"/>
</dbReference>
<dbReference type="PANTHER" id="PTHR44675">
    <property type="entry name" value="PAK1 INTERACTING PROTEIN 1"/>
    <property type="match status" value="1"/>
</dbReference>
<keyword evidence="2" id="KW-0677">Repeat</keyword>
<evidence type="ECO:0008006" key="7">
    <source>
        <dbReference type="Google" id="ProtNLM"/>
    </source>
</evidence>
<dbReference type="InterPro" id="IPR036322">
    <property type="entry name" value="WD40_repeat_dom_sf"/>
</dbReference>
<keyword evidence="6" id="KW-1185">Reference proteome</keyword>
<sequence>MPGGLAQRKRGSASKLAARPTKKARTEEKSTVPRKATSPPKPKVASKGKGNARETAPLPDLKGKGKAKATTNTSDGPSNTLPTSFKVMVGSYEKLLYGLEGTVSVEEVDFKYNLKPIFIFPAHVSYLKAIAASPGGGKWLATGSADEIVKVWDLRRRKEIGGLMHHEGSITHLQFPSRSHLLSASEDGTLCLFRARDWAVLRSLKGHKGRVNCVGVHPSGKVALSVGKDRTLRMWDLMRGKGSASTKIGKEGELVRWSTDGSLFCVQTQSTIDIYSTDMELLHTITHPSRLHDVKFCKRVGESGEVLLAAAEDKKLSIYDIPGDHDAPPIIIAEMVGHTNRVKAVDALQIALPTTSDSTRISTTLVSTISSDGKIRLYDLASLPPSSSTSPNQEKVQIEPLTEYDTKGSRLTCLTLADGDVALPKSTSGKRKREEQKDEEAESDDDEEWGLEQEEPEDDDEEDEEEGEDENEDEEEYESA</sequence>
<dbReference type="InterPro" id="IPR015943">
    <property type="entry name" value="WD40/YVTN_repeat-like_dom_sf"/>
</dbReference>
<dbReference type="PROSITE" id="PS50294">
    <property type="entry name" value="WD_REPEATS_REGION"/>
    <property type="match status" value="2"/>
</dbReference>
<accession>A0AAW0G4N5</accession>
<feature type="compositionally biased region" description="Low complexity" evidence="4">
    <location>
        <begin position="382"/>
        <end position="391"/>
    </location>
</feature>
<dbReference type="PROSITE" id="PS00678">
    <property type="entry name" value="WD_REPEATS_1"/>
    <property type="match status" value="2"/>
</dbReference>
<dbReference type="AlphaFoldDB" id="A0AAW0G4N5"/>
<evidence type="ECO:0000313" key="5">
    <source>
        <dbReference type="EMBL" id="KAK7686314.1"/>
    </source>
</evidence>
<dbReference type="Gene3D" id="2.130.10.10">
    <property type="entry name" value="YVTN repeat-like/Quinoprotein amine dehydrogenase"/>
    <property type="match status" value="2"/>
</dbReference>
<gene>
    <name evidence="5" type="ORF">QCA50_010538</name>
</gene>